<dbReference type="CDD" id="cd18577">
    <property type="entry name" value="ABC_6TM_Pgp_ABCB1_D1_like"/>
    <property type="match status" value="1"/>
</dbReference>
<accession>A0A2C6LAW5</accession>
<evidence type="ECO:0000313" key="8">
    <source>
        <dbReference type="EMBL" id="PHJ24163.1"/>
    </source>
</evidence>
<feature type="transmembrane region" description="Helical" evidence="6">
    <location>
        <begin position="270"/>
        <end position="292"/>
    </location>
</feature>
<evidence type="ECO:0000259" key="7">
    <source>
        <dbReference type="PROSITE" id="PS50929"/>
    </source>
</evidence>
<dbReference type="SUPFAM" id="SSF90123">
    <property type="entry name" value="ABC transporter transmembrane region"/>
    <property type="match status" value="1"/>
</dbReference>
<keyword evidence="4 6" id="KW-0472">Membrane</keyword>
<feature type="region of interest" description="Disordered" evidence="5">
    <location>
        <begin position="1"/>
        <end position="35"/>
    </location>
</feature>
<dbReference type="PANTHER" id="PTHR43394">
    <property type="entry name" value="ATP-DEPENDENT PERMEASE MDL1, MITOCHONDRIAL"/>
    <property type="match status" value="1"/>
</dbReference>
<gene>
    <name evidence="8" type="ORF">CSUI_001985</name>
</gene>
<dbReference type="RefSeq" id="XP_067925836.1">
    <property type="nucleotide sequence ID" value="XM_068062188.1"/>
</dbReference>
<evidence type="ECO:0000256" key="1">
    <source>
        <dbReference type="ARBA" id="ARBA00004141"/>
    </source>
</evidence>
<dbReference type="Gene3D" id="3.40.50.300">
    <property type="entry name" value="P-loop containing nucleotide triphosphate hydrolases"/>
    <property type="match status" value="1"/>
</dbReference>
<feature type="region of interest" description="Disordered" evidence="5">
    <location>
        <begin position="68"/>
        <end position="112"/>
    </location>
</feature>
<feature type="non-terminal residue" evidence="8">
    <location>
        <position position="509"/>
    </location>
</feature>
<dbReference type="InterPro" id="IPR027417">
    <property type="entry name" value="P-loop_NTPase"/>
</dbReference>
<dbReference type="AlphaFoldDB" id="A0A2C6LAW5"/>
<keyword evidence="9" id="KW-1185">Reference proteome</keyword>
<name>A0A2C6LAW5_9APIC</name>
<keyword evidence="3 6" id="KW-1133">Transmembrane helix</keyword>
<dbReference type="GO" id="GO:0090374">
    <property type="term" value="P:oligopeptide export from mitochondrion"/>
    <property type="evidence" value="ECO:0007669"/>
    <property type="project" value="TreeGrafter"/>
</dbReference>
<feature type="transmembrane region" description="Helical" evidence="6">
    <location>
        <begin position="345"/>
        <end position="372"/>
    </location>
</feature>
<evidence type="ECO:0000256" key="2">
    <source>
        <dbReference type="ARBA" id="ARBA00022692"/>
    </source>
</evidence>
<dbReference type="VEuPathDB" id="ToxoDB:CSUI_001985"/>
<feature type="compositionally biased region" description="Basic and acidic residues" evidence="5">
    <location>
        <begin position="100"/>
        <end position="109"/>
    </location>
</feature>
<feature type="transmembrane region" description="Helical" evidence="6">
    <location>
        <begin position="410"/>
        <end position="428"/>
    </location>
</feature>
<dbReference type="Gene3D" id="1.20.1560.10">
    <property type="entry name" value="ABC transporter type 1, transmembrane domain"/>
    <property type="match status" value="1"/>
</dbReference>
<proteinExistence type="predicted"/>
<dbReference type="Proteomes" id="UP000221165">
    <property type="component" value="Unassembled WGS sequence"/>
</dbReference>
<evidence type="ECO:0000256" key="4">
    <source>
        <dbReference type="ARBA" id="ARBA00023136"/>
    </source>
</evidence>
<feature type="transmembrane region" description="Helical" evidence="6">
    <location>
        <begin position="173"/>
        <end position="196"/>
    </location>
</feature>
<feature type="transmembrane region" description="Helical" evidence="6">
    <location>
        <begin position="246"/>
        <end position="264"/>
    </location>
</feature>
<dbReference type="EMBL" id="MIGC01000821">
    <property type="protein sequence ID" value="PHJ24163.1"/>
    <property type="molecule type" value="Genomic_DNA"/>
</dbReference>
<evidence type="ECO:0000313" key="9">
    <source>
        <dbReference type="Proteomes" id="UP000221165"/>
    </source>
</evidence>
<reference evidence="8 9" key="1">
    <citation type="journal article" date="2017" name="Int. J. Parasitol.">
        <title>The genome of the protozoan parasite Cystoisospora suis and a reverse vaccinology approach to identify vaccine candidates.</title>
        <authorList>
            <person name="Palmieri N."/>
            <person name="Shrestha A."/>
            <person name="Ruttkowski B."/>
            <person name="Beck T."/>
            <person name="Vogl C."/>
            <person name="Tomley F."/>
            <person name="Blake D.P."/>
            <person name="Joachim A."/>
        </authorList>
    </citation>
    <scope>NUCLEOTIDE SEQUENCE [LARGE SCALE GENOMIC DNA]</scope>
    <source>
        <strain evidence="8 9">Wien I</strain>
    </source>
</reference>
<dbReference type="InterPro" id="IPR011527">
    <property type="entry name" value="ABC1_TM_dom"/>
</dbReference>
<evidence type="ECO:0000256" key="5">
    <source>
        <dbReference type="SAM" id="MobiDB-lite"/>
    </source>
</evidence>
<comment type="subcellular location">
    <subcellularLocation>
        <location evidence="1">Membrane</location>
        <topology evidence="1">Multi-pass membrane protein</topology>
    </subcellularLocation>
</comment>
<comment type="caution">
    <text evidence="8">The sequence shown here is derived from an EMBL/GenBank/DDBJ whole genome shotgun (WGS) entry which is preliminary data.</text>
</comment>
<dbReference type="Pfam" id="PF00664">
    <property type="entry name" value="ABC_membrane"/>
    <property type="match status" value="1"/>
</dbReference>
<sequence>MADVQDKASKGGIGEEGGTVENTNREMEGLEETTYQLAGVVSPMLPTAPANLMSKTSSLRGMKERHANAPAYTGKNENGTSTKDQEETPLNGGAGGGTPENDKEREKKKDSKRQKVAFSAPYTYATKRDYFLLIVGTFFSVAGGAMMPVFMSLFGNVINELNTTLDMNYVCSVMAGVAVASFVASWGAATCFEYTADRQAAHMKLRYFNSILRQEMAYFDVNDPGTLPTRLESNVVTMRNAIGIKLGMMAQFATTAIGGFILGFTRSWRLTLVTLSGLPLLAILGSILGYCLSNGEKGTLSKYKEAGSLSEEALLGIRTIVSLGGEQRTSKEYDKKLHEAERVGVFWSYFSSLCIGCLMGLIFLMFALGFWYGGQMVADSFEDALNGSPPPPLDSDPSTWPVPSFRGGDAITVFFAVLQACFSFGNIVPNISAYMKGAAAAEDLLALINRKSSIDPLSPDGVRDVPLTGDIRLENIVFSYPARKEKKVFNGLNLTLPAGKTIALVGTSG</sequence>
<feature type="domain" description="ABC transmembrane type-1" evidence="7">
    <location>
        <begin position="134"/>
        <end position="436"/>
    </location>
</feature>
<dbReference type="GO" id="GO:0005743">
    <property type="term" value="C:mitochondrial inner membrane"/>
    <property type="evidence" value="ECO:0007669"/>
    <property type="project" value="TreeGrafter"/>
</dbReference>
<feature type="transmembrane region" description="Helical" evidence="6">
    <location>
        <begin position="130"/>
        <end position="153"/>
    </location>
</feature>
<keyword evidence="2 6" id="KW-0812">Transmembrane</keyword>
<evidence type="ECO:0000256" key="6">
    <source>
        <dbReference type="SAM" id="Phobius"/>
    </source>
</evidence>
<dbReference type="GeneID" id="94425399"/>
<dbReference type="OrthoDB" id="6500128at2759"/>
<evidence type="ECO:0000256" key="3">
    <source>
        <dbReference type="ARBA" id="ARBA00022989"/>
    </source>
</evidence>
<dbReference type="InterPro" id="IPR036640">
    <property type="entry name" value="ABC1_TM_sf"/>
</dbReference>
<dbReference type="SUPFAM" id="SSF52540">
    <property type="entry name" value="P-loop containing nucleoside triphosphate hydrolases"/>
    <property type="match status" value="1"/>
</dbReference>
<organism evidence="8 9">
    <name type="scientific">Cystoisospora suis</name>
    <dbReference type="NCBI Taxonomy" id="483139"/>
    <lineage>
        <taxon>Eukaryota</taxon>
        <taxon>Sar</taxon>
        <taxon>Alveolata</taxon>
        <taxon>Apicomplexa</taxon>
        <taxon>Conoidasida</taxon>
        <taxon>Coccidia</taxon>
        <taxon>Eucoccidiorida</taxon>
        <taxon>Eimeriorina</taxon>
        <taxon>Sarcocystidae</taxon>
        <taxon>Cystoisospora</taxon>
    </lineage>
</organism>
<dbReference type="GO" id="GO:0015421">
    <property type="term" value="F:ABC-type oligopeptide transporter activity"/>
    <property type="evidence" value="ECO:0007669"/>
    <property type="project" value="TreeGrafter"/>
</dbReference>
<protein>
    <submittedName>
        <fullName evidence="8">Abc transporter transmembrane region domain-containing protein</fullName>
    </submittedName>
</protein>
<dbReference type="GO" id="GO:0005524">
    <property type="term" value="F:ATP binding"/>
    <property type="evidence" value="ECO:0007669"/>
    <property type="project" value="InterPro"/>
</dbReference>
<dbReference type="PROSITE" id="PS50929">
    <property type="entry name" value="ABC_TM1F"/>
    <property type="match status" value="1"/>
</dbReference>
<dbReference type="PANTHER" id="PTHR43394:SF1">
    <property type="entry name" value="ATP-BINDING CASSETTE SUB-FAMILY B MEMBER 10, MITOCHONDRIAL"/>
    <property type="match status" value="1"/>
</dbReference>
<dbReference type="InterPro" id="IPR039421">
    <property type="entry name" value="Type_1_exporter"/>
</dbReference>